<accession>A0A0M0HW32</accession>
<dbReference type="STRING" id="171383.AKJ31_17520"/>
<dbReference type="InterPro" id="IPR003159">
    <property type="entry name" value="Lyase_8_central_dom"/>
</dbReference>
<evidence type="ECO:0000256" key="3">
    <source>
        <dbReference type="ARBA" id="ARBA00023239"/>
    </source>
</evidence>
<comment type="caution">
    <text evidence="8">The sequence shown here is derived from an EMBL/GenBank/DDBJ whole genome shotgun (WGS) entry which is preliminary data.</text>
</comment>
<feature type="active site" evidence="4">
    <location>
        <position position="207"/>
    </location>
</feature>
<reference evidence="9" key="1">
    <citation type="submission" date="2015-08" db="EMBL/GenBank/DDBJ databases">
        <title>Vibrio galatheae sp. nov., a novel member of the Vibrionaceae family isolated from the Solomon Islands.</title>
        <authorList>
            <person name="Giubergia S."/>
            <person name="Machado H."/>
            <person name="Mateiu R.V."/>
            <person name="Gram L."/>
        </authorList>
    </citation>
    <scope>NUCLEOTIDE SEQUENCE [LARGE SCALE GENOMIC DNA]</scope>
    <source>
        <strain evidence="9">DSM 19134</strain>
    </source>
</reference>
<dbReference type="Gene3D" id="1.50.10.100">
    <property type="entry name" value="Chondroitin AC/alginate lyase"/>
    <property type="match status" value="1"/>
</dbReference>
<dbReference type="SUPFAM" id="SSF74650">
    <property type="entry name" value="Galactose mutarotase-like"/>
    <property type="match status" value="1"/>
</dbReference>
<dbReference type="GO" id="GO:0016837">
    <property type="term" value="F:carbon-oxygen lyase activity, acting on polysaccharides"/>
    <property type="evidence" value="ECO:0007669"/>
    <property type="project" value="UniProtKB-ARBA"/>
</dbReference>
<keyword evidence="9" id="KW-1185">Reference proteome</keyword>
<feature type="domain" description="Polysaccharide lyase 8 N-terminal alpha-helical" evidence="7">
    <location>
        <begin position="54"/>
        <end position="269"/>
    </location>
</feature>
<feature type="active site" evidence="4">
    <location>
        <position position="198"/>
    </location>
</feature>
<evidence type="ECO:0000259" key="5">
    <source>
        <dbReference type="Pfam" id="PF02278"/>
    </source>
</evidence>
<dbReference type="InterPro" id="IPR038970">
    <property type="entry name" value="Lyase_8"/>
</dbReference>
<dbReference type="InterPro" id="IPR011013">
    <property type="entry name" value="Gal_mutarotase_sf_dom"/>
</dbReference>
<dbReference type="OrthoDB" id="6636047at2"/>
<dbReference type="InterPro" id="IPR014718">
    <property type="entry name" value="GH-type_carb-bd"/>
</dbReference>
<gene>
    <name evidence="8" type="ORF">AKJ31_17520</name>
</gene>
<dbReference type="AlphaFoldDB" id="A0A0M0HW32"/>
<dbReference type="Gene3D" id="2.60.220.10">
    <property type="entry name" value="Polysaccharide lyase family 8-like, C-terminal"/>
    <property type="match status" value="1"/>
</dbReference>
<evidence type="ECO:0000259" key="6">
    <source>
        <dbReference type="Pfam" id="PF02884"/>
    </source>
</evidence>
<dbReference type="Gene3D" id="2.70.98.10">
    <property type="match status" value="1"/>
</dbReference>
<dbReference type="Pfam" id="PF02278">
    <property type="entry name" value="Lyase_8"/>
    <property type="match status" value="1"/>
</dbReference>
<sequence>MISQHLMNIQSAVTDEIIRQQYEVYPRASWYKHLSNWQQSFCHESGWYDIDLPDAEQDGEVMRTYLQRVLLLACEYRSNQSSVAAELALEALQYWYRVNPQNWNWWWNQIGKQRLLGPIALLLSSKLTPALKAQLSADFPTCATMTGANKADLAHAMAFGALLSSDETRFKAAMEDICNTICVTEDEGIQADYSYQQHGPQLQNGGYGESFYNVALPWCYATHNTPFAFPKHLQWILGEYFLLGSVWMTRNGQWDYNVCGRAIAKPDLEKPYSSEILGAQARMLKAVFPQDACLFDSYIAHLNGDSYPFVGYKHFWRSDYAVSVSDRYSVTVKANSSRTKPIETGNQENLLGYWLGFGSMNIGVNGLEYRDIFPMWDWCRVPGVTNPQVAMPAHEWGRIEQHTHWTGGVSNSRWGIFTFELDVQQTQALKSWFFFGDIVVALGAGIRSTHPQPVVTTINQCHYESRLWRDGIAESGELNAHVQHWLHHGNVGYVLHSASADLKCETRSSSWQLINQHLSDHRLDAEVFELTINHGVCPNDASYQYTLLPGANVEQTRQYADAPKARVISNSKRTQAVMLDKWIGCVFYQAATLNLESGLSIQVDQPCVIACESEAHCYSLSVATPGRGTTVNIVIVEQGRTYQTQMCTHSDAARLGESVHCYITKSVKSCV</sequence>
<feature type="domain" description="Polysaccharide lyase family 8 central" evidence="5">
    <location>
        <begin position="313"/>
        <end position="551"/>
    </location>
</feature>
<evidence type="ECO:0000313" key="9">
    <source>
        <dbReference type="Proteomes" id="UP000037530"/>
    </source>
</evidence>
<dbReference type="Pfam" id="PF08124">
    <property type="entry name" value="Lyase_8_N"/>
    <property type="match status" value="1"/>
</dbReference>
<dbReference type="InterPro" id="IPR004103">
    <property type="entry name" value="Lyase_8_C"/>
</dbReference>
<dbReference type="PANTHER" id="PTHR38481">
    <property type="entry name" value="HYALURONATE LYASE"/>
    <property type="match status" value="1"/>
</dbReference>
<dbReference type="InterPro" id="IPR008929">
    <property type="entry name" value="Chondroitin_lyas"/>
</dbReference>
<dbReference type="SUPFAM" id="SSF49863">
    <property type="entry name" value="Hyaluronate lyase-like, C-terminal domain"/>
    <property type="match status" value="1"/>
</dbReference>
<dbReference type="GO" id="GO:0005576">
    <property type="term" value="C:extracellular region"/>
    <property type="evidence" value="ECO:0007669"/>
    <property type="project" value="InterPro"/>
</dbReference>
<dbReference type="PANTHER" id="PTHR38481:SF1">
    <property type="entry name" value="HYALURONATE LYASE"/>
    <property type="match status" value="1"/>
</dbReference>
<evidence type="ECO:0000259" key="7">
    <source>
        <dbReference type="Pfam" id="PF08124"/>
    </source>
</evidence>
<keyword evidence="2" id="KW-0732">Signal</keyword>
<dbReference type="InterPro" id="IPR012970">
    <property type="entry name" value="Lyase_8_alpha_N"/>
</dbReference>
<dbReference type="PATRIC" id="fig|171383.3.peg.3576"/>
<dbReference type="GO" id="GO:0005975">
    <property type="term" value="P:carbohydrate metabolic process"/>
    <property type="evidence" value="ECO:0007669"/>
    <property type="project" value="InterPro"/>
</dbReference>
<dbReference type="RefSeq" id="WP_053410371.1">
    <property type="nucleotide sequence ID" value="NZ_LHPI01000019.1"/>
</dbReference>
<evidence type="ECO:0000256" key="1">
    <source>
        <dbReference type="ARBA" id="ARBA00006699"/>
    </source>
</evidence>
<dbReference type="SUPFAM" id="SSF48230">
    <property type="entry name" value="Chondroitin AC/alginate lyase"/>
    <property type="match status" value="1"/>
</dbReference>
<evidence type="ECO:0000256" key="4">
    <source>
        <dbReference type="PIRSR" id="PIRSR638970-1"/>
    </source>
</evidence>
<dbReference type="InterPro" id="IPR011071">
    <property type="entry name" value="Lyase_8-like_C"/>
</dbReference>
<evidence type="ECO:0000256" key="2">
    <source>
        <dbReference type="ARBA" id="ARBA00022729"/>
    </source>
</evidence>
<protein>
    <submittedName>
        <fullName evidence="8">Chondroitinase</fullName>
    </submittedName>
</protein>
<dbReference type="EMBL" id="LHPI01000019">
    <property type="protein sequence ID" value="KOO06296.1"/>
    <property type="molecule type" value="Genomic_DNA"/>
</dbReference>
<proteinExistence type="inferred from homology"/>
<keyword evidence="3" id="KW-0456">Lyase</keyword>
<feature type="domain" description="Polysaccharide lyase family 8 C-terminal" evidence="6">
    <location>
        <begin position="566"/>
        <end position="628"/>
    </location>
</feature>
<comment type="similarity">
    <text evidence="1">Belongs to the polysaccharide lyase 8 family.</text>
</comment>
<feature type="active site" evidence="4">
    <location>
        <position position="261"/>
    </location>
</feature>
<dbReference type="Proteomes" id="UP000037530">
    <property type="component" value="Unassembled WGS sequence"/>
</dbReference>
<dbReference type="Pfam" id="PF02884">
    <property type="entry name" value="Lyase_8_C"/>
    <property type="match status" value="1"/>
</dbReference>
<organism evidence="8 9">
    <name type="scientific">Vibrio hepatarius</name>
    <dbReference type="NCBI Taxonomy" id="171383"/>
    <lineage>
        <taxon>Bacteria</taxon>
        <taxon>Pseudomonadati</taxon>
        <taxon>Pseudomonadota</taxon>
        <taxon>Gammaproteobacteria</taxon>
        <taxon>Vibrionales</taxon>
        <taxon>Vibrionaceae</taxon>
        <taxon>Vibrio</taxon>
        <taxon>Vibrio oreintalis group</taxon>
    </lineage>
</organism>
<evidence type="ECO:0000313" key="8">
    <source>
        <dbReference type="EMBL" id="KOO06296.1"/>
    </source>
</evidence>
<dbReference type="GO" id="GO:0030246">
    <property type="term" value="F:carbohydrate binding"/>
    <property type="evidence" value="ECO:0007669"/>
    <property type="project" value="InterPro"/>
</dbReference>
<name>A0A0M0HW32_9VIBR</name>